<dbReference type="EMBL" id="CM031818">
    <property type="protein sequence ID" value="KAG6639773.1"/>
    <property type="molecule type" value="Genomic_DNA"/>
</dbReference>
<gene>
    <name evidence="9" type="ORF">CIPAW_10G125100</name>
</gene>
<proteinExistence type="predicted"/>
<keyword evidence="5" id="KW-0418">Kinase</keyword>
<keyword evidence="2" id="KW-0808">Transferase</keyword>
<evidence type="ECO:0000256" key="1">
    <source>
        <dbReference type="ARBA" id="ARBA00022527"/>
    </source>
</evidence>
<evidence type="ECO:0000259" key="8">
    <source>
        <dbReference type="PROSITE" id="PS50011"/>
    </source>
</evidence>
<evidence type="ECO:0000256" key="3">
    <source>
        <dbReference type="ARBA" id="ARBA00022729"/>
    </source>
</evidence>
<dbReference type="Pfam" id="PF07714">
    <property type="entry name" value="PK_Tyr_Ser-Thr"/>
    <property type="match status" value="1"/>
</dbReference>
<keyword evidence="10" id="KW-1185">Reference proteome</keyword>
<organism evidence="9 10">
    <name type="scientific">Carya illinoinensis</name>
    <name type="common">Pecan</name>
    <dbReference type="NCBI Taxonomy" id="32201"/>
    <lineage>
        <taxon>Eukaryota</taxon>
        <taxon>Viridiplantae</taxon>
        <taxon>Streptophyta</taxon>
        <taxon>Embryophyta</taxon>
        <taxon>Tracheophyta</taxon>
        <taxon>Spermatophyta</taxon>
        <taxon>Magnoliopsida</taxon>
        <taxon>eudicotyledons</taxon>
        <taxon>Gunneridae</taxon>
        <taxon>Pentapetalae</taxon>
        <taxon>rosids</taxon>
        <taxon>fabids</taxon>
        <taxon>Fagales</taxon>
        <taxon>Juglandaceae</taxon>
        <taxon>Carya</taxon>
    </lineage>
</organism>
<dbReference type="InterPro" id="IPR021820">
    <property type="entry name" value="S-locus_recpt_kinase_C"/>
</dbReference>
<name>A0A8T1PDQ7_CARIL</name>
<evidence type="ECO:0000256" key="2">
    <source>
        <dbReference type="ARBA" id="ARBA00022679"/>
    </source>
</evidence>
<dbReference type="PROSITE" id="PS50011">
    <property type="entry name" value="PROTEIN_KINASE_DOM"/>
    <property type="match status" value="1"/>
</dbReference>
<evidence type="ECO:0000313" key="9">
    <source>
        <dbReference type="EMBL" id="KAG6639773.1"/>
    </source>
</evidence>
<dbReference type="Proteomes" id="UP000811609">
    <property type="component" value="Chromosome 10"/>
</dbReference>
<keyword evidence="4" id="KW-0547">Nucleotide-binding</keyword>
<comment type="caution">
    <text evidence="9">The sequence shown here is derived from an EMBL/GenBank/DDBJ whole genome shotgun (WGS) entry which is preliminary data.</text>
</comment>
<dbReference type="GO" id="GO:0005886">
    <property type="term" value="C:plasma membrane"/>
    <property type="evidence" value="ECO:0007669"/>
    <property type="project" value="TreeGrafter"/>
</dbReference>
<dbReference type="GO" id="GO:0005524">
    <property type="term" value="F:ATP binding"/>
    <property type="evidence" value="ECO:0007669"/>
    <property type="project" value="UniProtKB-KW"/>
</dbReference>
<dbReference type="CDD" id="cd01098">
    <property type="entry name" value="PAN_AP_plant"/>
    <property type="match status" value="1"/>
</dbReference>
<evidence type="ECO:0000313" key="10">
    <source>
        <dbReference type="Proteomes" id="UP000811609"/>
    </source>
</evidence>
<dbReference type="Pfam" id="PF00954">
    <property type="entry name" value="S_locus_glycop"/>
    <property type="match status" value="1"/>
</dbReference>
<dbReference type="Pfam" id="PF11883">
    <property type="entry name" value="DUF3403"/>
    <property type="match status" value="1"/>
</dbReference>
<dbReference type="FunFam" id="3.30.200.20:FF:001238">
    <property type="entry name" value="Os08g0179000 protein"/>
    <property type="match status" value="1"/>
</dbReference>
<reference evidence="9" key="1">
    <citation type="submission" date="2020-12" db="EMBL/GenBank/DDBJ databases">
        <title>WGS assembly of Carya illinoinensis cv. Pawnee.</title>
        <authorList>
            <person name="Platts A."/>
            <person name="Shu S."/>
            <person name="Wright S."/>
            <person name="Barry K."/>
            <person name="Edger P."/>
            <person name="Pires J.C."/>
            <person name="Schmutz J."/>
        </authorList>
    </citation>
    <scope>NUCLEOTIDE SEQUENCE</scope>
    <source>
        <tissue evidence="9">Leaf</tissue>
    </source>
</reference>
<accession>A0A8T1PDQ7</accession>
<evidence type="ECO:0000256" key="6">
    <source>
        <dbReference type="ARBA" id="ARBA00022840"/>
    </source>
</evidence>
<dbReference type="GO" id="GO:0048544">
    <property type="term" value="P:recognition of pollen"/>
    <property type="evidence" value="ECO:0007669"/>
    <property type="project" value="InterPro"/>
</dbReference>
<dbReference type="InterPro" id="IPR001245">
    <property type="entry name" value="Ser-Thr/Tyr_kinase_cat_dom"/>
</dbReference>
<sequence>MESLYLEGYSLVDDKEGTFYFSFSFSNKSMLSHLILNSEGNLVKTNSDNGKDWTVEWSSLISDCNSQNSPICSCLEGFEPKNIEEWNGGNWTSGCVRRTPLNCNRVSTSGKEGEKDGFLQIKMMKMPDLADCAYEAGIGCMSWNRELIDSQKLSIGGVDLYVRVAYSELENVNINTMNQDKLEELPMFTFEELASAKNNFDQSNKLGQGRFGLVYKRKLLDGHEIAVKRLARTSGQGLEEFLNEVVVISKFQHRNLVRLLGQCIEGEEKLLVYEYMPNKSLDTFLFDPVKQEQLDWRKCFNIIEGIDLKASNILLDEELNPKISNFGMVRIFGGNEDQANTRRVVGTFGYMSPEYAMEGCFSEKSDIFSFGVLLLEIVSGRRNISFHHDERAMTLLGFAWKLWDTNNIATLIDPMILEPCFEMEILRCIQYVGLLCVQDFAKDRPTVSIAISMLKSEIVGLPHPKQPAYTAIQVTPRTDQSSSHSQRVCSINNVTVTMVQGR</sequence>
<dbReference type="InterPro" id="IPR000719">
    <property type="entry name" value="Prot_kinase_dom"/>
</dbReference>
<protein>
    <recommendedName>
        <fullName evidence="8">Protein kinase domain-containing protein</fullName>
    </recommendedName>
</protein>
<keyword evidence="1" id="KW-0723">Serine/threonine-protein kinase</keyword>
<evidence type="ECO:0000256" key="7">
    <source>
        <dbReference type="ARBA" id="ARBA00023157"/>
    </source>
</evidence>
<dbReference type="SMART" id="SM00220">
    <property type="entry name" value="S_TKc"/>
    <property type="match status" value="1"/>
</dbReference>
<evidence type="ECO:0000256" key="5">
    <source>
        <dbReference type="ARBA" id="ARBA00022777"/>
    </source>
</evidence>
<dbReference type="GO" id="GO:0004674">
    <property type="term" value="F:protein serine/threonine kinase activity"/>
    <property type="evidence" value="ECO:0007669"/>
    <property type="project" value="UniProtKB-KW"/>
</dbReference>
<dbReference type="PANTHER" id="PTHR27002">
    <property type="entry name" value="RECEPTOR-LIKE SERINE/THREONINE-PROTEIN KINASE SD1-8"/>
    <property type="match status" value="1"/>
</dbReference>
<feature type="domain" description="Protein kinase" evidence="8">
    <location>
        <begin position="200"/>
        <end position="459"/>
    </location>
</feature>
<dbReference type="PANTHER" id="PTHR27002:SF1082">
    <property type="entry name" value="OS06G0693000 PROTEIN"/>
    <property type="match status" value="1"/>
</dbReference>
<dbReference type="InterPro" id="IPR000858">
    <property type="entry name" value="S_locus_glycoprot_dom"/>
</dbReference>
<keyword evidence="3" id="KW-0732">Signal</keyword>
<keyword evidence="7" id="KW-1015">Disulfide bond</keyword>
<keyword evidence="6" id="KW-0067">ATP-binding</keyword>
<dbReference type="AlphaFoldDB" id="A0A8T1PDQ7"/>
<evidence type="ECO:0000256" key="4">
    <source>
        <dbReference type="ARBA" id="ARBA00022741"/>
    </source>
</evidence>